<feature type="region of interest" description="Disordered" evidence="1">
    <location>
        <begin position="36"/>
        <end position="56"/>
    </location>
</feature>
<feature type="region of interest" description="Disordered" evidence="1">
    <location>
        <begin position="1"/>
        <end position="20"/>
    </location>
</feature>
<dbReference type="Pfam" id="PF05450">
    <property type="entry name" value="Nicastrin"/>
    <property type="match status" value="1"/>
</dbReference>
<dbReference type="GO" id="GO:0016485">
    <property type="term" value="P:protein processing"/>
    <property type="evidence" value="ECO:0007669"/>
    <property type="project" value="InterPro"/>
</dbReference>
<comment type="caution">
    <text evidence="2">The sequence shown here is derived from an EMBL/GenBank/DDBJ whole genome shotgun (WGS) entry which is preliminary data.</text>
</comment>
<reference evidence="2 3" key="1">
    <citation type="journal article" date="2018" name="Nat. Ecol. Evol.">
        <title>Shark genomes provide insights into elasmobranch evolution and the origin of vertebrates.</title>
        <authorList>
            <person name="Hara Y"/>
            <person name="Yamaguchi K"/>
            <person name="Onimaru K"/>
            <person name="Kadota M"/>
            <person name="Koyanagi M"/>
            <person name="Keeley SD"/>
            <person name="Tatsumi K"/>
            <person name="Tanaka K"/>
            <person name="Motone F"/>
            <person name="Kageyama Y"/>
            <person name="Nozu R"/>
            <person name="Adachi N"/>
            <person name="Nishimura O"/>
            <person name="Nakagawa R"/>
            <person name="Tanegashima C"/>
            <person name="Kiyatake I"/>
            <person name="Matsumoto R"/>
            <person name="Murakumo K"/>
            <person name="Nishida K"/>
            <person name="Terakita A"/>
            <person name="Kuratani S"/>
            <person name="Sato K"/>
            <person name="Hyodo S Kuraku.S."/>
        </authorList>
    </citation>
    <scope>NUCLEOTIDE SEQUENCE [LARGE SCALE GENOMIC DNA]</scope>
</reference>
<dbReference type="STRING" id="137246.A0A401TAU4"/>
<dbReference type="PANTHER" id="PTHR21092:SF0">
    <property type="entry name" value="NICASTRIN"/>
    <property type="match status" value="1"/>
</dbReference>
<organism evidence="2 3">
    <name type="scientific">Chiloscyllium punctatum</name>
    <name type="common">Brownbanded bambooshark</name>
    <name type="synonym">Hemiscyllium punctatum</name>
    <dbReference type="NCBI Taxonomy" id="137246"/>
    <lineage>
        <taxon>Eukaryota</taxon>
        <taxon>Metazoa</taxon>
        <taxon>Chordata</taxon>
        <taxon>Craniata</taxon>
        <taxon>Vertebrata</taxon>
        <taxon>Chondrichthyes</taxon>
        <taxon>Elasmobranchii</taxon>
        <taxon>Galeomorphii</taxon>
        <taxon>Galeoidea</taxon>
        <taxon>Orectolobiformes</taxon>
        <taxon>Hemiscylliidae</taxon>
        <taxon>Chiloscyllium</taxon>
    </lineage>
</organism>
<dbReference type="OrthoDB" id="755951at2759"/>
<dbReference type="PANTHER" id="PTHR21092">
    <property type="entry name" value="NICASTRIN"/>
    <property type="match status" value="1"/>
</dbReference>
<dbReference type="GO" id="GO:0007220">
    <property type="term" value="P:Notch receptor processing"/>
    <property type="evidence" value="ECO:0007669"/>
    <property type="project" value="TreeGrafter"/>
</dbReference>
<evidence type="ECO:0000313" key="2">
    <source>
        <dbReference type="EMBL" id="GCC39732.1"/>
    </source>
</evidence>
<gene>
    <name evidence="2" type="ORF">chiPu_0023480</name>
</gene>
<protein>
    <submittedName>
        <fullName evidence="2">Uncharacterized protein</fullName>
    </submittedName>
</protein>
<dbReference type="Proteomes" id="UP000287033">
    <property type="component" value="Unassembled WGS sequence"/>
</dbReference>
<evidence type="ECO:0000256" key="1">
    <source>
        <dbReference type="SAM" id="MobiDB-lite"/>
    </source>
</evidence>
<dbReference type="GO" id="GO:0005886">
    <property type="term" value="C:plasma membrane"/>
    <property type="evidence" value="ECO:0007669"/>
    <property type="project" value="TreeGrafter"/>
</dbReference>
<dbReference type="AlphaFoldDB" id="A0A401TAU4"/>
<dbReference type="InterPro" id="IPR008710">
    <property type="entry name" value="Nicastrin"/>
</dbReference>
<proteinExistence type="predicted"/>
<sequence>VGQADSIWAHTDPVSRQNSSIEGGVQSLLKSLSAATSGTNVTLQEPDHSQPLPPSSFHRFLREQSIPEGSGCPEAWIPNEVRDQKQRAVRKADQKFRLSKAATVEQGLK</sequence>
<dbReference type="EMBL" id="BEZZ01021743">
    <property type="protein sequence ID" value="GCC39732.1"/>
    <property type="molecule type" value="Genomic_DNA"/>
</dbReference>
<keyword evidence="3" id="KW-1185">Reference proteome</keyword>
<feature type="non-terminal residue" evidence="2">
    <location>
        <position position="1"/>
    </location>
</feature>
<accession>A0A401TAU4</accession>
<evidence type="ECO:0000313" key="3">
    <source>
        <dbReference type="Proteomes" id="UP000287033"/>
    </source>
</evidence>
<name>A0A401TAU4_CHIPU</name>